<dbReference type="EMBL" id="JACJPW010000020">
    <property type="protein sequence ID" value="MBD2181420.1"/>
    <property type="molecule type" value="Genomic_DNA"/>
</dbReference>
<dbReference type="Gene3D" id="3.30.450.40">
    <property type="match status" value="1"/>
</dbReference>
<protein>
    <submittedName>
        <fullName evidence="1">Sigma-54-dependent Fis family transcriptional regulator</fullName>
    </submittedName>
</protein>
<organism evidence="1 2">
    <name type="scientific">Aerosakkonema funiforme FACHB-1375</name>
    <dbReference type="NCBI Taxonomy" id="2949571"/>
    <lineage>
        <taxon>Bacteria</taxon>
        <taxon>Bacillati</taxon>
        <taxon>Cyanobacteriota</taxon>
        <taxon>Cyanophyceae</taxon>
        <taxon>Oscillatoriophycideae</taxon>
        <taxon>Aerosakkonematales</taxon>
        <taxon>Aerosakkonemataceae</taxon>
        <taxon>Aerosakkonema</taxon>
    </lineage>
</organism>
<evidence type="ECO:0000313" key="1">
    <source>
        <dbReference type="EMBL" id="MBD2181420.1"/>
    </source>
</evidence>
<reference evidence="1" key="1">
    <citation type="journal article" date="2015" name="ISME J.">
        <title>Draft Genome Sequence of Streptomyces incarnatus NRRL8089, which Produces the Nucleoside Antibiotic Sinefungin.</title>
        <authorList>
            <person name="Oshima K."/>
            <person name="Hattori M."/>
            <person name="Shimizu H."/>
            <person name="Fukuda K."/>
            <person name="Nemoto M."/>
            <person name="Inagaki K."/>
            <person name="Tamura T."/>
        </authorList>
    </citation>
    <scope>NUCLEOTIDE SEQUENCE</scope>
    <source>
        <strain evidence="1">FACHB-1375</strain>
    </source>
</reference>
<evidence type="ECO:0000313" key="2">
    <source>
        <dbReference type="Proteomes" id="UP000641646"/>
    </source>
</evidence>
<dbReference type="InterPro" id="IPR029016">
    <property type="entry name" value="GAF-like_dom_sf"/>
</dbReference>
<gene>
    <name evidence="1" type="ORF">H6G03_09920</name>
</gene>
<dbReference type="Proteomes" id="UP000641646">
    <property type="component" value="Unassembled WGS sequence"/>
</dbReference>
<reference evidence="1" key="2">
    <citation type="submission" date="2020-08" db="EMBL/GenBank/DDBJ databases">
        <authorList>
            <person name="Chen M."/>
            <person name="Teng W."/>
            <person name="Zhao L."/>
            <person name="Hu C."/>
            <person name="Zhou Y."/>
            <person name="Han B."/>
            <person name="Song L."/>
            <person name="Shu W."/>
        </authorList>
    </citation>
    <scope>NUCLEOTIDE SEQUENCE</scope>
    <source>
        <strain evidence="1">FACHB-1375</strain>
    </source>
</reference>
<sequence length="400" mass="44538">MRSNLLKNALEAGRKYIATGAISADMLRQEIYRAWERSHLEGANPRTLQADKLSTLDTERLLERQSFLIDAARPYLRVLSQAAGHERHAVMLSEQNAIVLDVVGDEQSVHGPEAVPGPGSLLSEAVAGANGLGTPLAEDGYAEIIASEHFIQGFHPFTCQGIPLRNDKKEVMGVLSISVRRPEVGQRLKEILLCASHGIEAELLQKRLQEDVRRVLTSHPDDGQPLEQLRQDIVQAHNAGRLRLEVVSRLVAGNRFEYALQLLRQAEESIQLFRRRAALWRDLASLEVGAIQPISLTDTVRDLVDLLSTEATIRKIEIFICFPEEVRVQADRRTLSRRLFRDFIQAFDLVGKGGAVRIEIHKIPHTSSGQVSLIPMPAPDRVQSAPIPFILTLPIGNYNP</sequence>
<proteinExistence type="predicted"/>
<keyword evidence="2" id="KW-1185">Reference proteome</keyword>
<accession>A0A926VCY5</accession>
<name>A0A926VCY5_9CYAN</name>
<comment type="caution">
    <text evidence="1">The sequence shown here is derived from an EMBL/GenBank/DDBJ whole genome shotgun (WGS) entry which is preliminary data.</text>
</comment>
<dbReference type="AlphaFoldDB" id="A0A926VCY5"/>